<gene>
    <name evidence="5" type="primary">frlD_1</name>
    <name evidence="5" type="ORF">CSLFYP84_03057</name>
</gene>
<reference evidence="5" key="1">
    <citation type="submission" date="2019-11" db="EMBL/GenBank/DDBJ databases">
        <authorList>
            <person name="Feng L."/>
        </authorList>
    </citation>
    <scope>NUCLEOTIDE SEQUENCE</scope>
    <source>
        <strain evidence="5">CsymbiosumLFYP84</strain>
    </source>
</reference>
<dbReference type="Gene3D" id="3.40.1190.20">
    <property type="match status" value="1"/>
</dbReference>
<name>A0A6N3GFG9_CLOSY</name>
<evidence type="ECO:0000256" key="3">
    <source>
        <dbReference type="ARBA" id="ARBA00022777"/>
    </source>
</evidence>
<dbReference type="GO" id="GO:0016301">
    <property type="term" value="F:kinase activity"/>
    <property type="evidence" value="ECO:0007669"/>
    <property type="project" value="UniProtKB-KW"/>
</dbReference>
<comment type="similarity">
    <text evidence="1">Belongs to the carbohydrate kinase PfkB family.</text>
</comment>
<evidence type="ECO:0000313" key="5">
    <source>
        <dbReference type="EMBL" id="VYU63447.1"/>
    </source>
</evidence>
<dbReference type="PANTHER" id="PTHR43085">
    <property type="entry name" value="HEXOKINASE FAMILY MEMBER"/>
    <property type="match status" value="1"/>
</dbReference>
<evidence type="ECO:0000256" key="1">
    <source>
        <dbReference type="ARBA" id="ARBA00010688"/>
    </source>
</evidence>
<accession>A0A6N3GFG9</accession>
<dbReference type="InterPro" id="IPR050306">
    <property type="entry name" value="PfkB_Carbo_kinase"/>
</dbReference>
<protein>
    <submittedName>
        <fullName evidence="5">Fructosamine kinase FrlD</fullName>
        <ecNumber evidence="5">2.7.1.-</ecNumber>
    </submittedName>
</protein>
<dbReference type="EC" id="2.7.1.-" evidence="5"/>
<dbReference type="PROSITE" id="PS00584">
    <property type="entry name" value="PFKB_KINASES_2"/>
    <property type="match status" value="1"/>
</dbReference>
<dbReference type="InterPro" id="IPR002173">
    <property type="entry name" value="Carboh/pur_kinase_PfkB_CS"/>
</dbReference>
<proteinExistence type="inferred from homology"/>
<dbReference type="NCBIfam" id="NF007321">
    <property type="entry name" value="PRK09813.1"/>
    <property type="match status" value="1"/>
</dbReference>
<dbReference type="Pfam" id="PF00294">
    <property type="entry name" value="PfkB"/>
    <property type="match status" value="1"/>
</dbReference>
<sequence>MRVAAVGDNCVDVYYTLNRFYPTGNAVDFAINLKKLGQDVSLVSIQGDDVFGVSVENVLKKYGVDLTHFYKGGRQTAAAQMNIINGDRIHERFDKNVLADFTLDRERLDFVKQFDLVYSEKWSRIGRYIKDIKNGNNIMIHDFSKRLADPGNEEILPYLDYAFFSYEKLDETIKDFLKSTQKKTGRIVIAMLGGDGSLAYDGSRYYREPAKQVEIVNTVGAGDAYVAGFTKGLCEGLGLPECMHRGKETATKIIRMFDPY</sequence>
<evidence type="ECO:0000259" key="4">
    <source>
        <dbReference type="Pfam" id="PF00294"/>
    </source>
</evidence>
<dbReference type="RefSeq" id="WP_156684803.1">
    <property type="nucleotide sequence ID" value="NZ_CACRUA010000033.1"/>
</dbReference>
<feature type="domain" description="Carbohydrate kinase PfkB" evidence="4">
    <location>
        <begin position="19"/>
        <end position="254"/>
    </location>
</feature>
<organism evidence="5">
    <name type="scientific">Clostridium symbiosum</name>
    <name type="common">Bacteroides symbiosus</name>
    <dbReference type="NCBI Taxonomy" id="1512"/>
    <lineage>
        <taxon>Bacteria</taxon>
        <taxon>Bacillati</taxon>
        <taxon>Bacillota</taxon>
        <taxon>Clostridia</taxon>
        <taxon>Lachnospirales</taxon>
        <taxon>Lachnospiraceae</taxon>
        <taxon>Otoolea</taxon>
    </lineage>
</organism>
<dbReference type="SUPFAM" id="SSF53613">
    <property type="entry name" value="Ribokinase-like"/>
    <property type="match status" value="1"/>
</dbReference>
<keyword evidence="2 5" id="KW-0808">Transferase</keyword>
<dbReference type="InterPro" id="IPR029056">
    <property type="entry name" value="Ribokinase-like"/>
</dbReference>
<evidence type="ECO:0000256" key="2">
    <source>
        <dbReference type="ARBA" id="ARBA00022679"/>
    </source>
</evidence>
<dbReference type="PANTHER" id="PTHR43085:SF41">
    <property type="entry name" value="FRUCTOSELYSINE 6-KINASE"/>
    <property type="match status" value="1"/>
</dbReference>
<keyword evidence="3 5" id="KW-0418">Kinase</keyword>
<dbReference type="EMBL" id="CACRUA010000033">
    <property type="protein sequence ID" value="VYU63447.1"/>
    <property type="molecule type" value="Genomic_DNA"/>
</dbReference>
<dbReference type="AlphaFoldDB" id="A0A6N3GFG9"/>
<dbReference type="InterPro" id="IPR011611">
    <property type="entry name" value="PfkB_dom"/>
</dbReference>